<name>A0A8T0FWQ7_ARGBR</name>
<reference evidence="1" key="2">
    <citation type="submission" date="2020-06" db="EMBL/GenBank/DDBJ databases">
        <authorList>
            <person name="Sheffer M."/>
        </authorList>
    </citation>
    <scope>NUCLEOTIDE SEQUENCE</scope>
</reference>
<evidence type="ECO:0000313" key="2">
    <source>
        <dbReference type="Proteomes" id="UP000807504"/>
    </source>
</evidence>
<sequence length="68" mass="8015">MISENTDLLKAEVDSYEFHQCASISGGMCCRYMSQLFSQWSGAKRREISHTFKEKRCRFMREEISVKL</sequence>
<gene>
    <name evidence="1" type="ORF">HNY73_004741</name>
</gene>
<comment type="caution">
    <text evidence="1">The sequence shown here is derived from an EMBL/GenBank/DDBJ whole genome shotgun (WGS) entry which is preliminary data.</text>
</comment>
<dbReference type="Proteomes" id="UP000807504">
    <property type="component" value="Unassembled WGS sequence"/>
</dbReference>
<protein>
    <submittedName>
        <fullName evidence="1">Uncharacterized protein</fullName>
    </submittedName>
</protein>
<evidence type="ECO:0000313" key="1">
    <source>
        <dbReference type="EMBL" id="KAF8793233.1"/>
    </source>
</evidence>
<proteinExistence type="predicted"/>
<keyword evidence="2" id="KW-1185">Reference proteome</keyword>
<dbReference type="EMBL" id="JABXBU010000003">
    <property type="protein sequence ID" value="KAF8793233.1"/>
    <property type="molecule type" value="Genomic_DNA"/>
</dbReference>
<accession>A0A8T0FWQ7</accession>
<organism evidence="1 2">
    <name type="scientific">Argiope bruennichi</name>
    <name type="common">Wasp spider</name>
    <name type="synonym">Aranea bruennichi</name>
    <dbReference type="NCBI Taxonomy" id="94029"/>
    <lineage>
        <taxon>Eukaryota</taxon>
        <taxon>Metazoa</taxon>
        <taxon>Ecdysozoa</taxon>
        <taxon>Arthropoda</taxon>
        <taxon>Chelicerata</taxon>
        <taxon>Arachnida</taxon>
        <taxon>Araneae</taxon>
        <taxon>Araneomorphae</taxon>
        <taxon>Entelegynae</taxon>
        <taxon>Araneoidea</taxon>
        <taxon>Araneidae</taxon>
        <taxon>Argiope</taxon>
    </lineage>
</organism>
<dbReference type="AlphaFoldDB" id="A0A8T0FWQ7"/>
<reference evidence="1" key="1">
    <citation type="journal article" date="2020" name="bioRxiv">
        <title>Chromosome-level reference genome of the European wasp spider Argiope bruennichi: a resource for studies on range expansion and evolutionary adaptation.</title>
        <authorList>
            <person name="Sheffer M.M."/>
            <person name="Hoppe A."/>
            <person name="Krehenwinkel H."/>
            <person name="Uhl G."/>
            <person name="Kuss A.W."/>
            <person name="Jensen L."/>
            <person name="Jensen C."/>
            <person name="Gillespie R.G."/>
            <person name="Hoff K.J."/>
            <person name="Prost S."/>
        </authorList>
    </citation>
    <scope>NUCLEOTIDE SEQUENCE</scope>
</reference>